<feature type="region of interest" description="Disordered" evidence="1">
    <location>
        <begin position="138"/>
        <end position="191"/>
    </location>
</feature>
<dbReference type="Pfam" id="PF03017">
    <property type="entry name" value="Transposase_23"/>
    <property type="match status" value="1"/>
</dbReference>
<feature type="domain" description="Transposase Tnp1/En/Spm-like" evidence="2">
    <location>
        <begin position="256"/>
        <end position="324"/>
    </location>
</feature>
<reference evidence="3" key="1">
    <citation type="submission" date="2020-10" db="EMBL/GenBank/DDBJ databases">
        <authorList>
            <person name="Han B."/>
            <person name="Lu T."/>
            <person name="Zhao Q."/>
            <person name="Huang X."/>
            <person name="Zhao Y."/>
        </authorList>
    </citation>
    <scope>NUCLEOTIDE SEQUENCE</scope>
</reference>
<accession>A0A811Q6H8</accession>
<dbReference type="AlphaFoldDB" id="A0A811Q6H8"/>
<protein>
    <recommendedName>
        <fullName evidence="2">Transposase Tnp1/En/Spm-like domain-containing protein</fullName>
    </recommendedName>
</protein>
<evidence type="ECO:0000256" key="1">
    <source>
        <dbReference type="SAM" id="MobiDB-lite"/>
    </source>
</evidence>
<proteinExistence type="predicted"/>
<dbReference type="OrthoDB" id="691934at2759"/>
<gene>
    <name evidence="3" type="ORF">NCGR_LOCUS35275</name>
</gene>
<comment type="caution">
    <text evidence="3">The sequence shown here is derived from an EMBL/GenBank/DDBJ whole genome shotgun (WGS) entry which is preliminary data.</text>
</comment>
<sequence length="339" mass="38079">MPNRRASPIKIIWPNGQARQVLGDFGVSELSKLQGGKEDRRKGKVHRIELWDAAHKKKNGRYNTNKVKLVMKREEQNNGNLSANDFNEVFNEIVAKQLKARGYYDDKYWSQVQVSKGITFVTETEEERRYRDKVVHTEIDGHTDDEQDCSDDSIHGTYSDNNIDMNPKDPEDNVYSPENSVQEPQNQNYSQVNKDCVRSSLTRESMVAKVAHIDNQGQADKGSKGLTFPRASIMTNIRSQRIIAPACNQSGSSQLEVYLISLRNHYKVVAKGKLVTSDSTQSIAGTVLGKEFVGVYVDALGDGNSGDEMLPRQFHSIKTMNDAIGFVVAWPSSHHDGNM</sequence>
<feature type="compositionally biased region" description="Polar residues" evidence="1">
    <location>
        <begin position="176"/>
        <end position="191"/>
    </location>
</feature>
<organism evidence="3 4">
    <name type="scientific">Miscanthus lutarioriparius</name>
    <dbReference type="NCBI Taxonomy" id="422564"/>
    <lineage>
        <taxon>Eukaryota</taxon>
        <taxon>Viridiplantae</taxon>
        <taxon>Streptophyta</taxon>
        <taxon>Embryophyta</taxon>
        <taxon>Tracheophyta</taxon>
        <taxon>Spermatophyta</taxon>
        <taxon>Magnoliopsida</taxon>
        <taxon>Liliopsida</taxon>
        <taxon>Poales</taxon>
        <taxon>Poaceae</taxon>
        <taxon>PACMAD clade</taxon>
        <taxon>Panicoideae</taxon>
        <taxon>Andropogonodae</taxon>
        <taxon>Andropogoneae</taxon>
        <taxon>Saccharinae</taxon>
        <taxon>Miscanthus</taxon>
    </lineage>
</organism>
<dbReference type="Proteomes" id="UP000604825">
    <property type="component" value="Unassembled WGS sequence"/>
</dbReference>
<dbReference type="InterPro" id="IPR004264">
    <property type="entry name" value="Transposase_23"/>
</dbReference>
<evidence type="ECO:0000259" key="2">
    <source>
        <dbReference type="Pfam" id="PF03017"/>
    </source>
</evidence>
<evidence type="ECO:0000313" key="3">
    <source>
        <dbReference type="EMBL" id="CAD6251531.1"/>
    </source>
</evidence>
<dbReference type="EMBL" id="CAJGYO010000008">
    <property type="protein sequence ID" value="CAD6251531.1"/>
    <property type="molecule type" value="Genomic_DNA"/>
</dbReference>
<evidence type="ECO:0000313" key="4">
    <source>
        <dbReference type="Proteomes" id="UP000604825"/>
    </source>
</evidence>
<keyword evidence="4" id="KW-1185">Reference proteome</keyword>
<name>A0A811Q6H8_9POAL</name>